<evidence type="ECO:0000313" key="6">
    <source>
        <dbReference type="EMBL" id="KAJ8769573.1"/>
    </source>
</evidence>
<dbReference type="AlphaFoldDB" id="A0AAV8TS36"/>
<accession>A0AAV8TS36</accession>
<dbReference type="InterPro" id="IPR013210">
    <property type="entry name" value="LRR_N_plant-typ"/>
</dbReference>
<feature type="signal peptide" evidence="4">
    <location>
        <begin position="1"/>
        <end position="28"/>
    </location>
</feature>
<sequence length="433" mass="48851">MAGINYQLRLVVVLTMLKLLLLLLQGWGSNACWQEERAALLQLKASFNYTSTGEYYGMFTWRRDVDCCTWSGVGCNATTGRVYELKLGGFGSGDWYFNASMFLPFQELRRLSLPSNSIVCCVKNGDFERLSNTIDLEYLDLSDNKLGNSIFPFVAGFSSLKSLYVRDTALSGTSGLEELQKLNSLEVLDLSNNDLNNSTLPLLNGLHSLRILYMSNTQQKGSINMKDLVALFKLEELYIGGNNIEKFVVSKDVEHISNISVLWIENNICNGCNFELESLKGFPNVKTLNLENNILTGVLFPRELDNVKELFLDYSSFDENFLQSLAVLRLLRNLNMQSIHANSPALRSLTNFNTFLQSIENMTSLETLLLRGCKLTGSIHGTRGLCKLINLRELDLYDNNLNGNLPHCLVNLTLLQHLDLTNNHFTGKLREFK</sequence>
<evidence type="ECO:0000256" key="1">
    <source>
        <dbReference type="ARBA" id="ARBA00022614"/>
    </source>
</evidence>
<dbReference type="PANTHER" id="PTHR48060:SF17">
    <property type="entry name" value="LRR RECEPTOR-LIKE SERINE_THREONINE-PROTEIN KINASE IRK-RELATED"/>
    <property type="match status" value="1"/>
</dbReference>
<dbReference type="Pfam" id="PF00560">
    <property type="entry name" value="LRR_1"/>
    <property type="match status" value="4"/>
</dbReference>
<dbReference type="EMBL" id="JAIWQS010000003">
    <property type="protein sequence ID" value="KAJ8769573.1"/>
    <property type="molecule type" value="Genomic_DNA"/>
</dbReference>
<dbReference type="Gene3D" id="3.80.10.10">
    <property type="entry name" value="Ribonuclease Inhibitor"/>
    <property type="match status" value="2"/>
</dbReference>
<dbReference type="InterPro" id="IPR032675">
    <property type="entry name" value="LRR_dom_sf"/>
</dbReference>
<evidence type="ECO:0000259" key="5">
    <source>
        <dbReference type="Pfam" id="PF08263"/>
    </source>
</evidence>
<keyword evidence="1" id="KW-0433">Leucine-rich repeat</keyword>
<keyword evidence="7" id="KW-1185">Reference proteome</keyword>
<keyword evidence="2 4" id="KW-0732">Signal</keyword>
<comment type="caution">
    <text evidence="6">The sequence shown here is derived from an EMBL/GenBank/DDBJ whole genome shotgun (WGS) entry which is preliminary data.</text>
</comment>
<dbReference type="InterPro" id="IPR001611">
    <property type="entry name" value="Leu-rich_rpt"/>
</dbReference>
<feature type="domain" description="Leucine-rich repeat-containing N-terminal plant-type" evidence="5">
    <location>
        <begin position="35"/>
        <end position="76"/>
    </location>
</feature>
<evidence type="ECO:0000256" key="3">
    <source>
        <dbReference type="ARBA" id="ARBA00022737"/>
    </source>
</evidence>
<evidence type="ECO:0000313" key="7">
    <source>
        <dbReference type="Proteomes" id="UP001159364"/>
    </source>
</evidence>
<dbReference type="PROSITE" id="PS51450">
    <property type="entry name" value="LRR"/>
    <property type="match status" value="1"/>
</dbReference>
<protein>
    <recommendedName>
        <fullName evidence="5">Leucine-rich repeat-containing N-terminal plant-type domain-containing protein</fullName>
    </recommendedName>
</protein>
<dbReference type="Proteomes" id="UP001159364">
    <property type="component" value="Linkage Group LG03"/>
</dbReference>
<dbReference type="SUPFAM" id="SSF52047">
    <property type="entry name" value="RNI-like"/>
    <property type="match status" value="1"/>
</dbReference>
<evidence type="ECO:0000256" key="4">
    <source>
        <dbReference type="SAM" id="SignalP"/>
    </source>
</evidence>
<name>A0AAV8TS36_9ROSI</name>
<dbReference type="PRINTS" id="PR00019">
    <property type="entry name" value="LEURICHRPT"/>
</dbReference>
<reference evidence="6 7" key="1">
    <citation type="submission" date="2021-09" db="EMBL/GenBank/DDBJ databases">
        <title>Genomic insights and catalytic innovation underlie evolution of tropane alkaloids biosynthesis.</title>
        <authorList>
            <person name="Wang Y.-J."/>
            <person name="Tian T."/>
            <person name="Huang J.-P."/>
            <person name="Huang S.-X."/>
        </authorList>
    </citation>
    <scope>NUCLEOTIDE SEQUENCE [LARGE SCALE GENOMIC DNA]</scope>
    <source>
        <strain evidence="6">KIB-2018</strain>
        <tissue evidence="6">Leaf</tissue>
    </source>
</reference>
<dbReference type="PANTHER" id="PTHR48060">
    <property type="entry name" value="DNA DAMAGE-REPAIR/TOLERATION PROTEIN DRT100"/>
    <property type="match status" value="1"/>
</dbReference>
<organism evidence="6 7">
    <name type="scientific">Erythroxylum novogranatense</name>
    <dbReference type="NCBI Taxonomy" id="1862640"/>
    <lineage>
        <taxon>Eukaryota</taxon>
        <taxon>Viridiplantae</taxon>
        <taxon>Streptophyta</taxon>
        <taxon>Embryophyta</taxon>
        <taxon>Tracheophyta</taxon>
        <taxon>Spermatophyta</taxon>
        <taxon>Magnoliopsida</taxon>
        <taxon>eudicotyledons</taxon>
        <taxon>Gunneridae</taxon>
        <taxon>Pentapetalae</taxon>
        <taxon>rosids</taxon>
        <taxon>fabids</taxon>
        <taxon>Malpighiales</taxon>
        <taxon>Erythroxylaceae</taxon>
        <taxon>Erythroxylum</taxon>
    </lineage>
</organism>
<gene>
    <name evidence="6" type="ORF">K2173_005176</name>
</gene>
<feature type="chain" id="PRO_5043474040" description="Leucine-rich repeat-containing N-terminal plant-type domain-containing protein" evidence="4">
    <location>
        <begin position="29"/>
        <end position="433"/>
    </location>
</feature>
<proteinExistence type="predicted"/>
<evidence type="ECO:0000256" key="2">
    <source>
        <dbReference type="ARBA" id="ARBA00022729"/>
    </source>
</evidence>
<keyword evidence="3" id="KW-0677">Repeat</keyword>
<dbReference type="InterPro" id="IPR053211">
    <property type="entry name" value="DNA_repair-toleration"/>
</dbReference>
<dbReference type="Pfam" id="PF08263">
    <property type="entry name" value="LRRNT_2"/>
    <property type="match status" value="1"/>
</dbReference>